<dbReference type="AlphaFoldDB" id="A0A382SA32"/>
<accession>A0A382SA32</accession>
<evidence type="ECO:0000313" key="1">
    <source>
        <dbReference type="EMBL" id="SVD06764.1"/>
    </source>
</evidence>
<gene>
    <name evidence="1" type="ORF">METZ01_LOCUS359618</name>
</gene>
<proteinExistence type="predicted"/>
<name>A0A382SA32_9ZZZZ</name>
<organism evidence="1">
    <name type="scientific">marine metagenome</name>
    <dbReference type="NCBI Taxonomy" id="408172"/>
    <lineage>
        <taxon>unclassified sequences</taxon>
        <taxon>metagenomes</taxon>
        <taxon>ecological metagenomes</taxon>
    </lineage>
</organism>
<reference evidence="1" key="1">
    <citation type="submission" date="2018-05" db="EMBL/GenBank/DDBJ databases">
        <authorList>
            <person name="Lanie J.A."/>
            <person name="Ng W.-L."/>
            <person name="Kazmierczak K.M."/>
            <person name="Andrzejewski T.M."/>
            <person name="Davidsen T.M."/>
            <person name="Wayne K.J."/>
            <person name="Tettelin H."/>
            <person name="Glass J.I."/>
            <person name="Rusch D."/>
            <person name="Podicherti R."/>
            <person name="Tsui H.-C.T."/>
            <person name="Winkler M.E."/>
        </authorList>
    </citation>
    <scope>NUCLEOTIDE SEQUENCE</scope>
</reference>
<dbReference type="EMBL" id="UINC01127564">
    <property type="protein sequence ID" value="SVD06764.1"/>
    <property type="molecule type" value="Genomic_DNA"/>
</dbReference>
<protein>
    <submittedName>
        <fullName evidence="1">Uncharacterized protein</fullName>
    </submittedName>
</protein>
<sequence>MKMQADINNLEAHNTVLDQRLSEVEKSVLFLQEAINALSSNHKAELTALRIIQSDRMPATRKPAKTKKK</sequence>